<dbReference type="AlphaFoldDB" id="A0A212J9T0"/>
<organism evidence="1">
    <name type="scientific">uncultured Alphaproteobacteria bacterium</name>
    <dbReference type="NCBI Taxonomy" id="91750"/>
    <lineage>
        <taxon>Bacteria</taxon>
        <taxon>Pseudomonadati</taxon>
        <taxon>Pseudomonadota</taxon>
        <taxon>Alphaproteobacteria</taxon>
        <taxon>environmental samples</taxon>
    </lineage>
</organism>
<proteinExistence type="predicted"/>
<dbReference type="Pfam" id="PF13344">
    <property type="entry name" value="Hydrolase_6"/>
    <property type="match status" value="1"/>
</dbReference>
<dbReference type="NCBIfam" id="TIGR01460">
    <property type="entry name" value="HAD-SF-IIA"/>
    <property type="match status" value="1"/>
</dbReference>
<sequence>MDLGAKSCFVFDLDGTVYLGDDPIPGTIAFIRRNLERKDIYFLTNNTSKSLRDYARKLERMGVSIDLAHILSPLLPLVDHLVRERIARIYPVGNAAFQAYLRERMPEIVFTDGPDCEAVVLAYDTELTYAKLAASALLLQRPEVRFFATHPDLVCPTPTGPLPDVGSFLKLYEAATGRIPEIVFGKPDPRVLAAVLGRHGRDATVMVGDRLATDFRLAENAGIDFILVLSGEAKRADLERLDHPPALVVEDLGAF</sequence>
<protein>
    <submittedName>
        <fullName evidence="1">HAD-superfamily hydrolase, subfamily IIA</fullName>
    </submittedName>
</protein>
<reference evidence="1" key="1">
    <citation type="submission" date="2016-04" db="EMBL/GenBank/DDBJ databases">
        <authorList>
            <person name="Evans L.H."/>
            <person name="Alamgir A."/>
            <person name="Owens N."/>
            <person name="Weber N.D."/>
            <person name="Virtaneva K."/>
            <person name="Barbian K."/>
            <person name="Babar A."/>
            <person name="Rosenke K."/>
        </authorList>
    </citation>
    <scope>NUCLEOTIDE SEQUENCE</scope>
    <source>
        <strain evidence="1">86</strain>
    </source>
</reference>
<dbReference type="InterPro" id="IPR036412">
    <property type="entry name" value="HAD-like_sf"/>
</dbReference>
<dbReference type="GO" id="GO:0016791">
    <property type="term" value="F:phosphatase activity"/>
    <property type="evidence" value="ECO:0007669"/>
    <property type="project" value="TreeGrafter"/>
</dbReference>
<gene>
    <name evidence="1" type="ORF">KL86APRO_10699</name>
</gene>
<dbReference type="EMBL" id="FLUO01000001">
    <property type="protein sequence ID" value="SBV95975.1"/>
    <property type="molecule type" value="Genomic_DNA"/>
</dbReference>
<dbReference type="SUPFAM" id="SSF56784">
    <property type="entry name" value="HAD-like"/>
    <property type="match status" value="1"/>
</dbReference>
<name>A0A212J9T0_9PROT</name>
<dbReference type="GO" id="GO:0005737">
    <property type="term" value="C:cytoplasm"/>
    <property type="evidence" value="ECO:0007669"/>
    <property type="project" value="TreeGrafter"/>
</dbReference>
<dbReference type="PANTHER" id="PTHR19288:SF46">
    <property type="entry name" value="HALOACID DEHALOGENASE-LIKE HYDROLASE DOMAIN-CONTAINING PROTEIN 2"/>
    <property type="match status" value="1"/>
</dbReference>
<dbReference type="PANTHER" id="PTHR19288">
    <property type="entry name" value="4-NITROPHENYLPHOSPHATASE-RELATED"/>
    <property type="match status" value="1"/>
</dbReference>
<dbReference type="Gene3D" id="3.40.50.1000">
    <property type="entry name" value="HAD superfamily/HAD-like"/>
    <property type="match status" value="2"/>
</dbReference>
<evidence type="ECO:0000313" key="1">
    <source>
        <dbReference type="EMBL" id="SBV95975.1"/>
    </source>
</evidence>
<dbReference type="InterPro" id="IPR006357">
    <property type="entry name" value="HAD-SF_hydro_IIA"/>
</dbReference>
<dbReference type="Pfam" id="PF13242">
    <property type="entry name" value="Hydrolase_like"/>
    <property type="match status" value="1"/>
</dbReference>
<accession>A0A212J9T0</accession>
<keyword evidence="1" id="KW-0378">Hydrolase</keyword>
<dbReference type="InterPro" id="IPR023214">
    <property type="entry name" value="HAD_sf"/>
</dbReference>